<gene>
    <name evidence="1" type="ORF">M514_26734</name>
</gene>
<organism evidence="1">
    <name type="scientific">Trichuris suis</name>
    <name type="common">pig whipworm</name>
    <dbReference type="NCBI Taxonomy" id="68888"/>
    <lineage>
        <taxon>Eukaryota</taxon>
        <taxon>Metazoa</taxon>
        <taxon>Ecdysozoa</taxon>
        <taxon>Nematoda</taxon>
        <taxon>Enoplea</taxon>
        <taxon>Dorylaimia</taxon>
        <taxon>Trichinellida</taxon>
        <taxon>Trichuridae</taxon>
        <taxon>Trichuris</taxon>
    </lineage>
</organism>
<dbReference type="AlphaFoldDB" id="A0A085MV46"/>
<evidence type="ECO:0000313" key="1">
    <source>
        <dbReference type="EMBL" id="KFD61092.1"/>
    </source>
</evidence>
<dbReference type="EMBL" id="KL367636">
    <property type="protein sequence ID" value="KFD61092.1"/>
    <property type="molecule type" value="Genomic_DNA"/>
</dbReference>
<accession>A0A085MV46</accession>
<sequence length="127" mass="13548">MGHGFLQEKNGFYGTGTAAKTVSNLCSVPLNDVQTQVLDKGLNVVPTPKQAPLIDIAASVEDSLTSVERSNGAVIRGAIVNTLSQRAPRVTSNPTSLEQKALKDLRRNPDIIITKADKGNVVVLLDR</sequence>
<name>A0A085MV46_9BILA</name>
<proteinExistence type="predicted"/>
<reference evidence="1" key="1">
    <citation type="journal article" date="2014" name="Nat. Genet.">
        <title>Genome and transcriptome of the porcine whipworm Trichuris suis.</title>
        <authorList>
            <person name="Jex A.R."/>
            <person name="Nejsum P."/>
            <person name="Schwarz E.M."/>
            <person name="Hu L."/>
            <person name="Young N.D."/>
            <person name="Hall R.S."/>
            <person name="Korhonen P.K."/>
            <person name="Liao S."/>
            <person name="Thamsborg S."/>
            <person name="Xia J."/>
            <person name="Xu P."/>
            <person name="Wang S."/>
            <person name="Scheerlinck J.P."/>
            <person name="Hofmann A."/>
            <person name="Sternberg P.W."/>
            <person name="Wang J."/>
            <person name="Gasser R.B."/>
        </authorList>
    </citation>
    <scope>NUCLEOTIDE SEQUENCE [LARGE SCALE GENOMIC DNA]</scope>
    <source>
        <strain evidence="1">DCEP-RM93F</strain>
    </source>
</reference>
<protein>
    <submittedName>
        <fullName evidence="1">Uncharacterized protein</fullName>
    </submittedName>
</protein>
<dbReference type="Proteomes" id="UP000030758">
    <property type="component" value="Unassembled WGS sequence"/>
</dbReference>